<comment type="similarity">
    <text evidence="1">Belongs to the class-II aminoacyl-tRNA synthetase family.</text>
</comment>
<dbReference type="SUPFAM" id="SSF55186">
    <property type="entry name" value="ThrRS/AlaRS common domain"/>
    <property type="match status" value="1"/>
</dbReference>
<evidence type="ECO:0000256" key="3">
    <source>
        <dbReference type="ARBA" id="ARBA00022555"/>
    </source>
</evidence>
<dbReference type="Gene3D" id="1.25.70.10">
    <property type="entry name" value="Transcription termination factor 3, mitochondrial"/>
    <property type="match status" value="1"/>
</dbReference>
<evidence type="ECO:0000256" key="6">
    <source>
        <dbReference type="ARBA" id="ARBA00022741"/>
    </source>
</evidence>
<keyword evidence="8" id="KW-0067">ATP-binding</keyword>
<dbReference type="GO" id="GO:0002161">
    <property type="term" value="F:aminoacyl-tRNA deacylase activity"/>
    <property type="evidence" value="ECO:0007669"/>
    <property type="project" value="TreeGrafter"/>
</dbReference>
<protein>
    <recommendedName>
        <fullName evidence="2">alanine--tRNA ligase</fullName>
        <ecNumber evidence="2">6.1.1.7</ecNumber>
    </recommendedName>
</protein>
<dbReference type="Pfam" id="PF01411">
    <property type="entry name" value="tRNA-synt_2c"/>
    <property type="match status" value="1"/>
</dbReference>
<dbReference type="FunFam" id="3.30.980.10:FF:000004">
    <property type="entry name" value="Alanine--tRNA ligase, cytoplasmic"/>
    <property type="match status" value="1"/>
</dbReference>
<proteinExistence type="inferred from homology"/>
<keyword evidence="11" id="KW-0030">Aminoacyl-tRNA synthetase</keyword>
<dbReference type="Gene3D" id="3.30.980.10">
    <property type="entry name" value="Threonyl-trna Synthetase, Chain A, domain 2"/>
    <property type="match status" value="1"/>
</dbReference>
<dbReference type="WBParaSite" id="maker-uti_cns_0003378-snap-gene-0.3-mRNA-1">
    <property type="protein sequence ID" value="maker-uti_cns_0003378-snap-gene-0.3-mRNA-1"/>
    <property type="gene ID" value="maker-uti_cns_0003378-snap-gene-0.3"/>
</dbReference>
<evidence type="ECO:0000256" key="13">
    <source>
        <dbReference type="SAM" id="MobiDB-lite"/>
    </source>
</evidence>
<keyword evidence="7" id="KW-0862">Zinc</keyword>
<keyword evidence="4" id="KW-0436">Ligase</keyword>
<evidence type="ECO:0000256" key="5">
    <source>
        <dbReference type="ARBA" id="ARBA00022723"/>
    </source>
</evidence>
<dbReference type="SUPFAM" id="SSF55681">
    <property type="entry name" value="Class II aaRS and biotin synthetases"/>
    <property type="match status" value="1"/>
</dbReference>
<organism evidence="15 16">
    <name type="scientific">Macrostomum lignano</name>
    <dbReference type="NCBI Taxonomy" id="282301"/>
    <lineage>
        <taxon>Eukaryota</taxon>
        <taxon>Metazoa</taxon>
        <taxon>Spiralia</taxon>
        <taxon>Lophotrochozoa</taxon>
        <taxon>Platyhelminthes</taxon>
        <taxon>Rhabditophora</taxon>
        <taxon>Macrostomorpha</taxon>
        <taxon>Macrostomida</taxon>
        <taxon>Macrostomidae</taxon>
        <taxon>Macrostomum</taxon>
    </lineage>
</organism>
<dbReference type="GO" id="GO:0006419">
    <property type="term" value="P:alanyl-tRNA aminoacylation"/>
    <property type="evidence" value="ECO:0007669"/>
    <property type="project" value="InterPro"/>
</dbReference>
<comment type="catalytic activity">
    <reaction evidence="12">
        <text>tRNA(Ala) + L-alanine + ATP = L-alanyl-tRNA(Ala) + AMP + diphosphate</text>
        <dbReference type="Rhea" id="RHEA:12540"/>
        <dbReference type="Rhea" id="RHEA-COMP:9657"/>
        <dbReference type="Rhea" id="RHEA-COMP:9923"/>
        <dbReference type="ChEBI" id="CHEBI:30616"/>
        <dbReference type="ChEBI" id="CHEBI:33019"/>
        <dbReference type="ChEBI" id="CHEBI:57972"/>
        <dbReference type="ChEBI" id="CHEBI:78442"/>
        <dbReference type="ChEBI" id="CHEBI:78497"/>
        <dbReference type="ChEBI" id="CHEBI:456215"/>
        <dbReference type="EC" id="6.1.1.7"/>
    </reaction>
</comment>
<dbReference type="InterPro" id="IPR050058">
    <property type="entry name" value="Ala-tRNA_ligase"/>
</dbReference>
<dbReference type="InterPro" id="IPR012947">
    <property type="entry name" value="tRNA_SAD"/>
</dbReference>
<dbReference type="InterPro" id="IPR045864">
    <property type="entry name" value="aa-tRNA-synth_II/BPL/LPL"/>
</dbReference>
<dbReference type="InterPro" id="IPR018162">
    <property type="entry name" value="Ala-tRNA-ligase_IIc_anticod-bd"/>
</dbReference>
<evidence type="ECO:0000256" key="10">
    <source>
        <dbReference type="ARBA" id="ARBA00022917"/>
    </source>
</evidence>
<evidence type="ECO:0000256" key="9">
    <source>
        <dbReference type="ARBA" id="ARBA00022884"/>
    </source>
</evidence>
<evidence type="ECO:0000256" key="2">
    <source>
        <dbReference type="ARBA" id="ARBA00013168"/>
    </source>
</evidence>
<evidence type="ECO:0000259" key="14">
    <source>
        <dbReference type="PROSITE" id="PS50860"/>
    </source>
</evidence>
<keyword evidence="5" id="KW-0479">Metal-binding</keyword>
<evidence type="ECO:0000256" key="11">
    <source>
        <dbReference type="ARBA" id="ARBA00023146"/>
    </source>
</evidence>
<keyword evidence="6" id="KW-0547">Nucleotide-binding</keyword>
<dbReference type="PRINTS" id="PR00980">
    <property type="entry name" value="TRNASYNTHALA"/>
</dbReference>
<dbReference type="GO" id="GO:0000049">
    <property type="term" value="F:tRNA binding"/>
    <property type="evidence" value="ECO:0007669"/>
    <property type="project" value="UniProtKB-KW"/>
</dbReference>
<dbReference type="InterPro" id="IPR018163">
    <property type="entry name" value="Thr/Ala-tRNA-synth_IIc_edit"/>
</dbReference>
<dbReference type="SMART" id="SM00863">
    <property type="entry name" value="tRNA_SAD"/>
    <property type="match status" value="1"/>
</dbReference>
<keyword evidence="15" id="KW-1185">Reference proteome</keyword>
<dbReference type="GO" id="GO:0004813">
    <property type="term" value="F:alanine-tRNA ligase activity"/>
    <property type="evidence" value="ECO:0007669"/>
    <property type="project" value="UniProtKB-EC"/>
</dbReference>
<evidence type="ECO:0000256" key="12">
    <source>
        <dbReference type="ARBA" id="ARBA00048300"/>
    </source>
</evidence>
<evidence type="ECO:0000256" key="4">
    <source>
        <dbReference type="ARBA" id="ARBA00022598"/>
    </source>
</evidence>
<feature type="compositionally biased region" description="Acidic residues" evidence="13">
    <location>
        <begin position="1281"/>
        <end position="1299"/>
    </location>
</feature>
<keyword evidence="9" id="KW-0694">RNA-binding</keyword>
<evidence type="ECO:0000256" key="7">
    <source>
        <dbReference type="ARBA" id="ARBA00022833"/>
    </source>
</evidence>
<dbReference type="GO" id="GO:0005739">
    <property type="term" value="C:mitochondrion"/>
    <property type="evidence" value="ECO:0007669"/>
    <property type="project" value="TreeGrafter"/>
</dbReference>
<dbReference type="Proteomes" id="UP000095280">
    <property type="component" value="Unplaced"/>
</dbReference>
<dbReference type="InterPro" id="IPR018164">
    <property type="entry name" value="Ala-tRNA-synth_IIc_N"/>
</dbReference>
<dbReference type="SUPFAM" id="SSF101353">
    <property type="entry name" value="Putative anticodon-binding domain of alanyl-tRNA synthetase (AlaRS)"/>
    <property type="match status" value="1"/>
</dbReference>
<feature type="region of interest" description="Disordered" evidence="13">
    <location>
        <begin position="1280"/>
        <end position="1299"/>
    </location>
</feature>
<dbReference type="PANTHER" id="PTHR11777:SF9">
    <property type="entry name" value="ALANINE--TRNA LIGASE, CYTOPLASMIC"/>
    <property type="match status" value="1"/>
</dbReference>
<dbReference type="InterPro" id="IPR038538">
    <property type="entry name" value="MTERF_sf"/>
</dbReference>
<dbReference type="InterPro" id="IPR018165">
    <property type="entry name" value="Ala-tRNA-synth_IIc_core"/>
</dbReference>
<feature type="domain" description="Alanyl-transfer RNA synthetases family profile" evidence="14">
    <location>
        <begin position="49"/>
        <end position="827"/>
    </location>
</feature>
<dbReference type="Gene3D" id="3.30.930.10">
    <property type="entry name" value="Bira Bifunctional Protein, Domain 2"/>
    <property type="match status" value="1"/>
</dbReference>
<evidence type="ECO:0000256" key="1">
    <source>
        <dbReference type="ARBA" id="ARBA00008226"/>
    </source>
</evidence>
<dbReference type="CDD" id="cd00673">
    <property type="entry name" value="AlaRS_core"/>
    <property type="match status" value="1"/>
</dbReference>
<dbReference type="InterPro" id="IPR002318">
    <property type="entry name" value="Ala-tRNA-lgiase_IIc"/>
</dbReference>
<dbReference type="PROSITE" id="PS50860">
    <property type="entry name" value="AA_TRNA_LIGASE_II_ALA"/>
    <property type="match status" value="1"/>
</dbReference>
<dbReference type="FunFam" id="3.30.930.10:FF:000011">
    <property type="entry name" value="Alanine--tRNA ligase, cytoplasmic"/>
    <property type="match status" value="1"/>
</dbReference>
<evidence type="ECO:0000256" key="8">
    <source>
        <dbReference type="ARBA" id="ARBA00022840"/>
    </source>
</evidence>
<dbReference type="PANTHER" id="PTHR11777">
    <property type="entry name" value="ALANYL-TRNA SYNTHETASE"/>
    <property type="match status" value="1"/>
</dbReference>
<keyword evidence="3" id="KW-0820">tRNA-binding</keyword>
<dbReference type="GO" id="GO:0005524">
    <property type="term" value="F:ATP binding"/>
    <property type="evidence" value="ECO:0007669"/>
    <property type="project" value="UniProtKB-KW"/>
</dbReference>
<dbReference type="GO" id="GO:0046872">
    <property type="term" value="F:metal ion binding"/>
    <property type="evidence" value="ECO:0007669"/>
    <property type="project" value="UniProtKB-KW"/>
</dbReference>
<accession>A0A1I8GX24</accession>
<evidence type="ECO:0000313" key="16">
    <source>
        <dbReference type="WBParaSite" id="maker-uti_cns_0003378-snap-gene-0.3-mRNA-1"/>
    </source>
</evidence>
<keyword evidence="10" id="KW-0648">Protein biosynthesis</keyword>
<dbReference type="EC" id="6.1.1.7" evidence="2"/>
<evidence type="ECO:0000313" key="15">
    <source>
        <dbReference type="Proteomes" id="UP000095280"/>
    </source>
</evidence>
<name>A0A1I8GX24_9PLAT</name>
<reference evidence="16" key="1">
    <citation type="submission" date="2016-11" db="UniProtKB">
        <authorList>
            <consortium name="WormBaseParasite"/>
        </authorList>
    </citation>
    <scope>IDENTIFICATION</scope>
</reference>
<sequence length="1299" mass="140327">ARQQSQLLSSSNLTSASGIACGPPSATACDLPQLPRRIRRPWLSNSTTISSAEVRSRFIEHFSSGSSSSKLQHTVVPSSSVIAREGEGSFFINAGMNQFKSRILGEPNAKFADVNRAVSAQRCLRVGGRQHNDLESAGRDGSHHSFFEMLGNWSFGDYWKREACSMAWKFLTETMKLPASQLYVTYFGGCPELGLPADSETRDIWLSLGVSDQRLLPFGIEHNFWEMGDTGPCGVSTEIHFDHVGGRCARCFVNTPVPDVVELWNLVFMDRLRTAAGKTELKSLGMRSVDTGMGLERLTALMQGVTSAYDTDLFAPLFASLASKSSGGPAYTGAVSPQQANYRLDTSLRIVADHARALTVAIGDGLRPGARGSEHKLRQLATRAALHAAYRLRLKPGSLARLAPLVAEALATGHPDCAHLAAKDAPRLLLDEEAAILAGLPLHRLTPACLTEACGSPEKLADYLISTRCSVDVLAFFAELHSVPLSPGVLVAAKDLLIKRNQANSQAHSCIGGLADGLRSLANLIPATNVDARYDYRRFEDRSYEFPSVTARIVGIAVQDGDEATPRLVDSAEVRLATSSGGEGGDRRIYVSGQPALEVTEAIEVSGRVFHRVELPASSSRSSVGSDQPTSDMPCWSAKVGSAATLALSADRRIGLMRHHTATHALSAALVSRRPSAVQRSSCVRPDELTLSFSIDTTSSSKDSDVATFDEVDLAALEVECRRIIDEDMVVGAEWMSLKQADNLPGVRRLPNVDYADRVQVVRFLPSSNGANHRQSNADSGELCCGTHLARTGDLLDVLIVSATSSGRGQRELRALAGPAAVDTRRQGAELLASVSPSNTSEIRRRLGGPQPLGRLHRAAIERALAAISDIDAAKRADEHATSGQRILAELISLAADPSASRLVRWRRSADHSPAAEPMRIGAKRALLKAIGSAADQLFQGQCQFLALNLGESTVIIAVEEKSANLQSAIRTYRESPMSSGKSRPLKIKLQHGLAIFELANNDPSLDGLLTALEKIATRAGLAAVHAAVPYGTGSTNIVHGVAQAVDGSSASKKLSKRIKRKIANKSNALSYTISPDEAAVLLGQSADSSLITNLEEVILHLSRLGVKSPKSVLKRLGQSNCCQVAVNADELDKLQMRLEFYLKFHTKADCARLIESKPQLLCRDLVELNTVANYLVLKCGFATDVLNYMPSVWLLNYAQVVARREIMSKTGRLSRQPKREFNARSVAGCDCFSDSLSDFLKRCCITQEEYEAYYAVTEATIDAQCNKILVDHRDDRTDCGDDYDSALSDNDSDGEESE</sequence>